<comment type="caution">
    <text evidence="2">The sequence shown here is derived from an EMBL/GenBank/DDBJ whole genome shotgun (WGS) entry which is preliminary data.</text>
</comment>
<keyword evidence="1" id="KW-0472">Membrane</keyword>
<gene>
    <name evidence="2" type="ORF">GCM10010253_01960</name>
</gene>
<keyword evidence="3" id="KW-1185">Reference proteome</keyword>
<sequence length="189" mass="19912">MGYRWATGGRVLRRRSFRVLSLPAVLLFAGGAVFPAWAALSGEDSGAMFGVAMCLGVGSLALRVTRSRVHLTGTSLLVVNPVMAYELPYGAVKKAEVNPGGSLVIVPKDPGPRTDEEGYLVVGFAGSLLDRVFRTSTKAAAEINKARRSRRRAAAPGGETTRSLTADPVAELLLVAAAACAVVAVFLRW</sequence>
<dbReference type="Proteomes" id="UP000659767">
    <property type="component" value="Unassembled WGS sequence"/>
</dbReference>
<protein>
    <recommendedName>
        <fullName evidence="4">PH domain-containing protein</fullName>
    </recommendedName>
</protein>
<reference evidence="3" key="1">
    <citation type="journal article" date="2019" name="Int. J. Syst. Evol. Microbiol.">
        <title>The Global Catalogue of Microorganisms (GCM) 10K type strain sequencing project: providing services to taxonomists for standard genome sequencing and annotation.</title>
        <authorList>
            <consortium name="The Broad Institute Genomics Platform"/>
            <consortium name="The Broad Institute Genome Sequencing Center for Infectious Disease"/>
            <person name="Wu L."/>
            <person name="Ma J."/>
        </authorList>
    </citation>
    <scope>NUCLEOTIDE SEQUENCE [LARGE SCALE GENOMIC DNA]</scope>
    <source>
        <strain evidence="3">JCM 4350</strain>
    </source>
</reference>
<dbReference type="EMBL" id="BMSZ01000001">
    <property type="protein sequence ID" value="GGS32516.1"/>
    <property type="molecule type" value="Genomic_DNA"/>
</dbReference>
<feature type="transmembrane region" description="Helical" evidence="1">
    <location>
        <begin position="169"/>
        <end position="187"/>
    </location>
</feature>
<keyword evidence="1" id="KW-0812">Transmembrane</keyword>
<feature type="transmembrane region" description="Helical" evidence="1">
    <location>
        <begin position="20"/>
        <end position="40"/>
    </location>
</feature>
<evidence type="ECO:0000256" key="1">
    <source>
        <dbReference type="SAM" id="Phobius"/>
    </source>
</evidence>
<proteinExistence type="predicted"/>
<feature type="transmembrane region" description="Helical" evidence="1">
    <location>
        <begin position="46"/>
        <end position="65"/>
    </location>
</feature>
<accession>A0ABQ2SMV7</accession>
<evidence type="ECO:0000313" key="3">
    <source>
        <dbReference type="Proteomes" id="UP000659767"/>
    </source>
</evidence>
<evidence type="ECO:0000313" key="2">
    <source>
        <dbReference type="EMBL" id="GGS32516.1"/>
    </source>
</evidence>
<dbReference type="RefSeq" id="WP_199887261.1">
    <property type="nucleotide sequence ID" value="NZ_BMSZ01000001.1"/>
</dbReference>
<organism evidence="2 3">
    <name type="scientific">Streptomyces badius</name>
    <dbReference type="NCBI Taxonomy" id="1941"/>
    <lineage>
        <taxon>Bacteria</taxon>
        <taxon>Bacillati</taxon>
        <taxon>Actinomycetota</taxon>
        <taxon>Actinomycetes</taxon>
        <taxon>Kitasatosporales</taxon>
        <taxon>Streptomycetaceae</taxon>
        <taxon>Streptomyces</taxon>
    </lineage>
</organism>
<keyword evidence="1" id="KW-1133">Transmembrane helix</keyword>
<evidence type="ECO:0008006" key="4">
    <source>
        <dbReference type="Google" id="ProtNLM"/>
    </source>
</evidence>
<name>A0ABQ2SMV7_STRBA</name>